<dbReference type="GO" id="GO:0016853">
    <property type="term" value="F:isomerase activity"/>
    <property type="evidence" value="ECO:0007669"/>
    <property type="project" value="UniProtKB-KW"/>
</dbReference>
<evidence type="ECO:0000313" key="2">
    <source>
        <dbReference type="EMBL" id="NYI94266.1"/>
    </source>
</evidence>
<dbReference type="RefSeq" id="WP_179765948.1">
    <property type="nucleotide sequence ID" value="NZ_JACCFO010000001.1"/>
</dbReference>
<sequence>MTAQRRVEFVFDVACVFSYQMFTRYTRAARRFCARGGAVETALLPYRFRPDADPAGEPLYATHLRDRGEEAARAVQAATGFGAEDGLRVDFTRVVSTNTFEAHRLIARAAARGRGEAMAERLFRAYFTDGVNVADPGVLARLAAEVGVDAGPGGEEELHRELDRVRGLDFVRAGVPGFRFDGRRVLHGEQTEEALLAALTG</sequence>
<dbReference type="PANTHER" id="PTHR13887:SF41">
    <property type="entry name" value="THIOREDOXIN SUPERFAMILY PROTEIN"/>
    <property type="match status" value="1"/>
</dbReference>
<gene>
    <name evidence="2" type="ORF">HNR12_000543</name>
</gene>
<reference evidence="2 3" key="1">
    <citation type="submission" date="2020-07" db="EMBL/GenBank/DDBJ databases">
        <title>Sequencing the genomes of 1000 actinobacteria strains.</title>
        <authorList>
            <person name="Klenk H.-P."/>
        </authorList>
    </citation>
    <scope>NUCLEOTIDE SEQUENCE [LARGE SCALE GENOMIC DNA]</scope>
    <source>
        <strain evidence="2 3">DSM 45927</strain>
    </source>
</reference>
<feature type="domain" description="DSBA-like thioredoxin" evidence="1">
    <location>
        <begin position="7"/>
        <end position="199"/>
    </location>
</feature>
<protein>
    <submittedName>
        <fullName evidence="2">Putative DsbA family dithiol-disulfide isomerase</fullName>
    </submittedName>
</protein>
<evidence type="ECO:0000313" key="3">
    <source>
        <dbReference type="Proteomes" id="UP000575985"/>
    </source>
</evidence>
<dbReference type="EMBL" id="JACCFO010000001">
    <property type="protein sequence ID" value="NYI94266.1"/>
    <property type="molecule type" value="Genomic_DNA"/>
</dbReference>
<proteinExistence type="predicted"/>
<accession>A0A853BIB7</accession>
<dbReference type="Pfam" id="PF01323">
    <property type="entry name" value="DSBA"/>
    <property type="match status" value="1"/>
</dbReference>
<dbReference type="GO" id="GO:0016491">
    <property type="term" value="F:oxidoreductase activity"/>
    <property type="evidence" value="ECO:0007669"/>
    <property type="project" value="InterPro"/>
</dbReference>
<evidence type="ECO:0000259" key="1">
    <source>
        <dbReference type="Pfam" id="PF01323"/>
    </source>
</evidence>
<dbReference type="SUPFAM" id="SSF52833">
    <property type="entry name" value="Thioredoxin-like"/>
    <property type="match status" value="1"/>
</dbReference>
<dbReference type="InterPro" id="IPR001853">
    <property type="entry name" value="DSBA-like_thioredoxin_dom"/>
</dbReference>
<dbReference type="Gene3D" id="3.40.30.10">
    <property type="entry name" value="Glutaredoxin"/>
    <property type="match status" value="1"/>
</dbReference>
<name>A0A853BIB7_9ACTN</name>
<dbReference type="InterPro" id="IPR036249">
    <property type="entry name" value="Thioredoxin-like_sf"/>
</dbReference>
<keyword evidence="3" id="KW-1185">Reference proteome</keyword>
<dbReference type="AlphaFoldDB" id="A0A853BIB7"/>
<dbReference type="Proteomes" id="UP000575985">
    <property type="component" value="Unassembled WGS sequence"/>
</dbReference>
<organism evidence="2 3">
    <name type="scientific">Streptomonospora nanhaiensis</name>
    <dbReference type="NCBI Taxonomy" id="1323731"/>
    <lineage>
        <taxon>Bacteria</taxon>
        <taxon>Bacillati</taxon>
        <taxon>Actinomycetota</taxon>
        <taxon>Actinomycetes</taxon>
        <taxon>Streptosporangiales</taxon>
        <taxon>Nocardiopsidaceae</taxon>
        <taxon>Streptomonospora</taxon>
    </lineage>
</organism>
<keyword evidence="2" id="KW-0413">Isomerase</keyword>
<dbReference type="PANTHER" id="PTHR13887">
    <property type="entry name" value="GLUTATHIONE S-TRANSFERASE KAPPA"/>
    <property type="match status" value="1"/>
</dbReference>
<comment type="caution">
    <text evidence="2">The sequence shown here is derived from an EMBL/GenBank/DDBJ whole genome shotgun (WGS) entry which is preliminary data.</text>
</comment>